<comment type="caution">
    <text evidence="1">The sequence shown here is derived from an EMBL/GenBank/DDBJ whole genome shotgun (WGS) entry which is preliminary data.</text>
</comment>
<protein>
    <recommendedName>
        <fullName evidence="3">SprT-like family protein</fullName>
    </recommendedName>
</protein>
<dbReference type="AlphaFoldDB" id="A0A5C5WMI2"/>
<evidence type="ECO:0000313" key="2">
    <source>
        <dbReference type="Proteomes" id="UP000317243"/>
    </source>
</evidence>
<sequence length="88" mass="10552">MRVDLRGKRYEFRKFRSQRHWGECDDPRTPGKEIRIERSLKEDSPEFLETVIHEALHGLFPDLKEEAVDESSRSLRVLLWRLGFRKAV</sequence>
<organism evidence="1 2">
    <name type="scientific">Thalassoglobus neptunius</name>
    <dbReference type="NCBI Taxonomy" id="1938619"/>
    <lineage>
        <taxon>Bacteria</taxon>
        <taxon>Pseudomonadati</taxon>
        <taxon>Planctomycetota</taxon>
        <taxon>Planctomycetia</taxon>
        <taxon>Planctomycetales</taxon>
        <taxon>Planctomycetaceae</taxon>
        <taxon>Thalassoglobus</taxon>
    </lineage>
</organism>
<proteinExistence type="predicted"/>
<keyword evidence="2" id="KW-1185">Reference proteome</keyword>
<evidence type="ECO:0000313" key="1">
    <source>
        <dbReference type="EMBL" id="TWT51828.1"/>
    </source>
</evidence>
<name>A0A5C5WMI2_9PLAN</name>
<evidence type="ECO:0008006" key="3">
    <source>
        <dbReference type="Google" id="ProtNLM"/>
    </source>
</evidence>
<accession>A0A5C5WMI2</accession>
<reference evidence="1 2" key="1">
    <citation type="submission" date="2019-02" db="EMBL/GenBank/DDBJ databases">
        <title>Deep-cultivation of Planctomycetes and their phenomic and genomic characterization uncovers novel biology.</title>
        <authorList>
            <person name="Wiegand S."/>
            <person name="Jogler M."/>
            <person name="Boedeker C."/>
            <person name="Pinto D."/>
            <person name="Vollmers J."/>
            <person name="Rivas-Marin E."/>
            <person name="Kohn T."/>
            <person name="Peeters S.H."/>
            <person name="Heuer A."/>
            <person name="Rast P."/>
            <person name="Oberbeckmann S."/>
            <person name="Bunk B."/>
            <person name="Jeske O."/>
            <person name="Meyerdierks A."/>
            <person name="Storesund J.E."/>
            <person name="Kallscheuer N."/>
            <person name="Luecker S."/>
            <person name="Lage O.M."/>
            <person name="Pohl T."/>
            <person name="Merkel B.J."/>
            <person name="Hornburger P."/>
            <person name="Mueller R.-W."/>
            <person name="Bruemmer F."/>
            <person name="Labrenz M."/>
            <person name="Spormann A.M."/>
            <person name="Op Den Camp H."/>
            <person name="Overmann J."/>
            <person name="Amann R."/>
            <person name="Jetten M.S.M."/>
            <person name="Mascher T."/>
            <person name="Medema M.H."/>
            <person name="Devos D.P."/>
            <person name="Kaster A.-K."/>
            <person name="Ovreas L."/>
            <person name="Rohde M."/>
            <person name="Galperin M.Y."/>
            <person name="Jogler C."/>
        </authorList>
    </citation>
    <scope>NUCLEOTIDE SEQUENCE [LARGE SCALE GENOMIC DNA]</scope>
    <source>
        <strain evidence="1 2">KOR42</strain>
    </source>
</reference>
<gene>
    <name evidence="1" type="ORF">KOR42_33010</name>
</gene>
<dbReference type="EMBL" id="SIHI01000010">
    <property type="protein sequence ID" value="TWT51828.1"/>
    <property type="molecule type" value="Genomic_DNA"/>
</dbReference>
<dbReference type="Proteomes" id="UP000317243">
    <property type="component" value="Unassembled WGS sequence"/>
</dbReference>